<name>A0A368QU34_SETIT</name>
<evidence type="ECO:0000256" key="1">
    <source>
        <dbReference type="ARBA" id="ARBA00008908"/>
    </source>
</evidence>
<dbReference type="Gene3D" id="3.40.50.150">
    <property type="entry name" value="Vaccinia Virus protein VP39"/>
    <property type="match status" value="1"/>
</dbReference>
<dbReference type="InterPro" id="IPR005299">
    <property type="entry name" value="MeTrfase_7"/>
</dbReference>
<dbReference type="AlphaFoldDB" id="A0A368QU34"/>
<reference evidence="4" key="2">
    <citation type="submission" date="2015-07" db="EMBL/GenBank/DDBJ databases">
        <authorList>
            <person name="Noorani M."/>
        </authorList>
    </citation>
    <scope>NUCLEOTIDE SEQUENCE</scope>
    <source>
        <strain evidence="4">Yugu1</strain>
    </source>
</reference>
<evidence type="ECO:0000256" key="2">
    <source>
        <dbReference type="ARBA" id="ARBA00022723"/>
    </source>
</evidence>
<evidence type="ECO:0000256" key="3">
    <source>
        <dbReference type="ARBA" id="ARBA00022842"/>
    </source>
</evidence>
<feature type="non-terminal residue" evidence="4">
    <location>
        <position position="292"/>
    </location>
</feature>
<dbReference type="GO" id="GO:0008168">
    <property type="term" value="F:methyltransferase activity"/>
    <property type="evidence" value="ECO:0007669"/>
    <property type="project" value="InterPro"/>
</dbReference>
<dbReference type="PANTHER" id="PTHR31009">
    <property type="entry name" value="S-ADENOSYL-L-METHIONINE:CARBOXYL METHYLTRANSFERASE FAMILY PROTEIN"/>
    <property type="match status" value="1"/>
</dbReference>
<dbReference type="InterPro" id="IPR042086">
    <property type="entry name" value="MeTrfase_capping"/>
</dbReference>
<gene>
    <name evidence="4" type="ORF">SETIT_4G142600v2</name>
</gene>
<dbReference type="Gene3D" id="1.10.1200.270">
    <property type="entry name" value="Methyltransferase, alpha-helical capping domain"/>
    <property type="match status" value="1"/>
</dbReference>
<evidence type="ECO:0008006" key="5">
    <source>
        <dbReference type="Google" id="ProtNLM"/>
    </source>
</evidence>
<dbReference type="EMBL" id="CM003531">
    <property type="protein sequence ID" value="RCV21476.1"/>
    <property type="molecule type" value="Genomic_DNA"/>
</dbReference>
<proteinExistence type="inferred from homology"/>
<evidence type="ECO:0000313" key="4">
    <source>
        <dbReference type="EMBL" id="RCV21476.1"/>
    </source>
</evidence>
<keyword evidence="3" id="KW-0460">Magnesium</keyword>
<accession>A0A368QU34</accession>
<keyword evidence="2" id="KW-0479">Metal-binding</keyword>
<dbReference type="SUPFAM" id="SSF53335">
    <property type="entry name" value="S-adenosyl-L-methionine-dependent methyltransferases"/>
    <property type="match status" value="1"/>
</dbReference>
<reference evidence="4" key="1">
    <citation type="journal article" date="2012" name="Nat. Biotechnol.">
        <title>Reference genome sequence of the model plant Setaria.</title>
        <authorList>
            <person name="Bennetzen J.L."/>
            <person name="Schmutz J."/>
            <person name="Wang H."/>
            <person name="Percifield R."/>
            <person name="Hawkins J."/>
            <person name="Pontaroli A.C."/>
            <person name="Estep M."/>
            <person name="Feng L."/>
            <person name="Vaughn J.N."/>
            <person name="Grimwood J."/>
            <person name="Jenkins J."/>
            <person name="Barry K."/>
            <person name="Lindquist E."/>
            <person name="Hellsten U."/>
            <person name="Deshpande S."/>
            <person name="Wang X."/>
            <person name="Wu X."/>
            <person name="Mitros T."/>
            <person name="Triplett J."/>
            <person name="Yang X."/>
            <person name="Ye C.Y."/>
            <person name="Mauro-Herrera M."/>
            <person name="Wang L."/>
            <person name="Li P."/>
            <person name="Sharma M."/>
            <person name="Sharma R."/>
            <person name="Ronald P.C."/>
            <person name="Panaud O."/>
            <person name="Kellogg E.A."/>
            <person name="Brutnell T.P."/>
            <person name="Doust A.N."/>
            <person name="Tuskan G.A."/>
            <person name="Rokhsar D."/>
            <person name="Devos K.M."/>
        </authorList>
    </citation>
    <scope>NUCLEOTIDE SEQUENCE [LARGE SCALE GENOMIC DNA]</scope>
    <source>
        <strain evidence="4">Yugu1</strain>
    </source>
</reference>
<dbReference type="OrthoDB" id="649586at2759"/>
<organism evidence="4">
    <name type="scientific">Setaria italica</name>
    <name type="common">Foxtail millet</name>
    <name type="synonym">Panicum italicum</name>
    <dbReference type="NCBI Taxonomy" id="4555"/>
    <lineage>
        <taxon>Eukaryota</taxon>
        <taxon>Viridiplantae</taxon>
        <taxon>Streptophyta</taxon>
        <taxon>Embryophyta</taxon>
        <taxon>Tracheophyta</taxon>
        <taxon>Spermatophyta</taxon>
        <taxon>Magnoliopsida</taxon>
        <taxon>Liliopsida</taxon>
        <taxon>Poales</taxon>
        <taxon>Poaceae</taxon>
        <taxon>PACMAD clade</taxon>
        <taxon>Panicoideae</taxon>
        <taxon>Panicodae</taxon>
        <taxon>Paniceae</taxon>
        <taxon>Cenchrinae</taxon>
        <taxon>Setaria</taxon>
    </lineage>
</organism>
<sequence length="292" mass="32574">MKPQIEEAVMELCCNTIHLPNCMAISDLGCSSGPSALTLVSTAIDAIQRECLQLQQLLPELSLLLNDLPSNDFNTAVKRLGLAFHQKRNAKKGEHGSSPLVVASIVPRSFYGRLFTTEALEDLVNNGIPMYDAHEQLWQKTRPTVLDAYARQFRKDFFLFLDSSATEMVPGGRMILSLTATQSPDPGSESTEQTWELIARILDDMASRGLVDKQKLKTFYIPLYAPYEKEVKEIIEEQGSFSISKLHVHDSMIGVNKDLINPKTIAYSLRAGFEPIIGDHLHYGRIYTDGGE</sequence>
<comment type="similarity">
    <text evidence="1">Belongs to the methyltransferase superfamily. Type-7 methyltransferase family. SABATH subfamily.</text>
</comment>
<dbReference type="Pfam" id="PF03492">
    <property type="entry name" value="Methyltransf_7"/>
    <property type="match status" value="2"/>
</dbReference>
<dbReference type="InterPro" id="IPR029063">
    <property type="entry name" value="SAM-dependent_MTases_sf"/>
</dbReference>
<protein>
    <recommendedName>
        <fullName evidence="5">Jasmonate O-methyltransferase</fullName>
    </recommendedName>
</protein>
<dbReference type="GO" id="GO:0046872">
    <property type="term" value="F:metal ion binding"/>
    <property type="evidence" value="ECO:0007669"/>
    <property type="project" value="UniProtKB-KW"/>
</dbReference>